<dbReference type="Gene3D" id="3.90.550.10">
    <property type="entry name" value="Spore Coat Polysaccharide Biosynthesis Protein SpsA, Chain A"/>
    <property type="match status" value="1"/>
</dbReference>
<dbReference type="CAZy" id="GT2">
    <property type="family name" value="Glycosyltransferase Family 2"/>
</dbReference>
<dbReference type="EMBL" id="CP000248">
    <property type="protein sequence ID" value="ABD27661.1"/>
    <property type="molecule type" value="Genomic_DNA"/>
</dbReference>
<dbReference type="InterPro" id="IPR029044">
    <property type="entry name" value="Nucleotide-diphossugar_trans"/>
</dbReference>
<dbReference type="KEGG" id="nar:Saro_3226"/>
<dbReference type="Proteomes" id="UP000009134">
    <property type="component" value="Chromosome"/>
</dbReference>
<dbReference type="HOGENOM" id="CLU_023845_0_5_5"/>
<evidence type="ECO:0000313" key="2">
    <source>
        <dbReference type="EMBL" id="ABD27661.1"/>
    </source>
</evidence>
<organism evidence="2 3">
    <name type="scientific">Novosphingobium aromaticivorans (strain ATCC 700278 / DSM 12444 / CCUG 56034 / CIP 105152 / NBRC 16084 / F199)</name>
    <dbReference type="NCBI Taxonomy" id="279238"/>
    <lineage>
        <taxon>Bacteria</taxon>
        <taxon>Pseudomonadati</taxon>
        <taxon>Pseudomonadota</taxon>
        <taxon>Alphaproteobacteria</taxon>
        <taxon>Sphingomonadales</taxon>
        <taxon>Sphingomonadaceae</taxon>
        <taxon>Novosphingobium</taxon>
    </lineage>
</organism>
<dbReference type="Pfam" id="PF00535">
    <property type="entry name" value="Glycos_transf_2"/>
    <property type="match status" value="1"/>
</dbReference>
<evidence type="ECO:0000259" key="1">
    <source>
        <dbReference type="Pfam" id="PF00535"/>
    </source>
</evidence>
<feature type="domain" description="Glycosyltransferase 2-like" evidence="1">
    <location>
        <begin position="14"/>
        <end position="178"/>
    </location>
</feature>
<proteinExistence type="predicted"/>
<accession>Q2G3B2</accession>
<name>Q2G3B2_NOVAD</name>
<keyword evidence="2" id="KW-0808">Transferase</keyword>
<dbReference type="InterPro" id="IPR001173">
    <property type="entry name" value="Glyco_trans_2-like"/>
</dbReference>
<dbReference type="PANTHER" id="PTHR43179">
    <property type="entry name" value="RHAMNOSYLTRANSFERASE WBBL"/>
    <property type="match status" value="1"/>
</dbReference>
<keyword evidence="3" id="KW-1185">Reference proteome</keyword>
<dbReference type="PANTHER" id="PTHR43179:SF7">
    <property type="entry name" value="RHAMNOSYLTRANSFERASE WBBL"/>
    <property type="match status" value="1"/>
</dbReference>
<protein>
    <submittedName>
        <fullName evidence="2">Glycosyl transferase, family 2</fullName>
    </submittedName>
</protein>
<dbReference type="CDD" id="cd04186">
    <property type="entry name" value="GT_2_like_c"/>
    <property type="match status" value="1"/>
</dbReference>
<evidence type="ECO:0000313" key="3">
    <source>
        <dbReference type="Proteomes" id="UP000009134"/>
    </source>
</evidence>
<sequence>MTDVTYSAVSPEVTVIVVSYNTRDLTLRALETLFANAGDVSMRVVVWDNASHDGSADAIAQAFPDIELVRSDENLGFAVANNRVAEAADTEWLLLLNPDTETYPRAVENILRFGREHPEAGIVGGRTVFPDGSLNAASCWNTMSVWSLFCSAVGLSRLFPDTIAFNPEGIGGWKRDSVRHVDVVVGCFLLIRTDLWHKLGGFNQRYFMYGEEHDLCLRAAQLGYRPMITPDAQIMHLVGASTSKREEKIVQLMRAKATLVRDHWRGWRVPLGLGMLWLWIATRRAGSAIAATVRGEAARASVWRRVWRDRREWLSGY</sequence>
<dbReference type="SUPFAM" id="SSF53448">
    <property type="entry name" value="Nucleotide-diphospho-sugar transferases"/>
    <property type="match status" value="1"/>
</dbReference>
<reference evidence="3" key="1">
    <citation type="submission" date="2006-01" db="EMBL/GenBank/DDBJ databases">
        <title>Complete sequence of Novosphingobium aromaticivorans DSM 12444.</title>
        <authorList>
            <consortium name="US DOE Joint Genome Institute"/>
            <person name="Copeland A."/>
            <person name="Lucas S."/>
            <person name="Lapidus A."/>
            <person name="Barry K."/>
            <person name="Detter J.C."/>
            <person name="Glavina T."/>
            <person name="Hammon N."/>
            <person name="Israni S."/>
            <person name="Pitluck S."/>
            <person name="Chain P."/>
            <person name="Malfatti S."/>
            <person name="Shin M."/>
            <person name="Vergez L."/>
            <person name="Schmutz J."/>
            <person name="Larimer F."/>
            <person name="Land M."/>
            <person name="Kyrpides N."/>
            <person name="Ivanova N."/>
            <person name="Fredrickson J."/>
            <person name="Balkwill D."/>
            <person name="Romine M.F."/>
            <person name="Richardson P."/>
        </authorList>
    </citation>
    <scope>NUCLEOTIDE SEQUENCE [LARGE SCALE GENOMIC DNA]</scope>
    <source>
        <strain evidence="3">ATCC 700278 / DSM 12444 / CCUG 56034 / CIP 105152 / NBRC 16084 / F199</strain>
    </source>
</reference>
<dbReference type="AlphaFoldDB" id="Q2G3B2"/>
<dbReference type="STRING" id="279238.Saro_3226"/>
<dbReference type="GO" id="GO:0016740">
    <property type="term" value="F:transferase activity"/>
    <property type="evidence" value="ECO:0007669"/>
    <property type="project" value="UniProtKB-KW"/>
</dbReference>
<dbReference type="eggNOG" id="COG1216">
    <property type="taxonomic scope" value="Bacteria"/>
</dbReference>
<dbReference type="RefSeq" id="WP_011446863.1">
    <property type="nucleotide sequence ID" value="NC_007794.1"/>
</dbReference>
<gene>
    <name evidence="2" type="ordered locus">Saro_3226</name>
</gene>